<keyword evidence="1" id="KW-0732">Signal</keyword>
<keyword evidence="4" id="KW-1185">Reference proteome</keyword>
<feature type="domain" description="SLH" evidence="2">
    <location>
        <begin position="181"/>
        <end position="244"/>
    </location>
</feature>
<dbReference type="EMBL" id="JAUQTB010000001">
    <property type="protein sequence ID" value="MDO7905502.1"/>
    <property type="molecule type" value="Genomic_DNA"/>
</dbReference>
<feature type="domain" description="SLH" evidence="2">
    <location>
        <begin position="112"/>
        <end position="171"/>
    </location>
</feature>
<comment type="caution">
    <text evidence="3">The sequence shown here is derived from an EMBL/GenBank/DDBJ whole genome shotgun (WGS) entry which is preliminary data.</text>
</comment>
<evidence type="ECO:0000256" key="1">
    <source>
        <dbReference type="SAM" id="SignalP"/>
    </source>
</evidence>
<dbReference type="Pfam" id="PF00395">
    <property type="entry name" value="SLH"/>
    <property type="match status" value="2"/>
</dbReference>
<dbReference type="InterPro" id="IPR001119">
    <property type="entry name" value="SLH_dom"/>
</dbReference>
<dbReference type="InterPro" id="IPR051465">
    <property type="entry name" value="Cell_Envelope_Struct_Comp"/>
</dbReference>
<organism evidence="3 4">
    <name type="scientific">Paenibacillus lacisoli</name>
    <dbReference type="NCBI Taxonomy" id="3064525"/>
    <lineage>
        <taxon>Bacteria</taxon>
        <taxon>Bacillati</taxon>
        <taxon>Bacillota</taxon>
        <taxon>Bacilli</taxon>
        <taxon>Bacillales</taxon>
        <taxon>Paenibacillaceae</taxon>
        <taxon>Paenibacillus</taxon>
    </lineage>
</organism>
<feature type="signal peptide" evidence="1">
    <location>
        <begin position="1"/>
        <end position="22"/>
    </location>
</feature>
<sequence length="415" mass="45777">MRTKMLYSVLAVSTVLTMLTMGAPVQENVKAAGHVSLPFTNAAVQSTVLPAGFKDIRGHWAEAAIQQAHSLKLISGYQDGTFRPNAKVTRAEFAAILSRTTRLKADERKQPFANMKGHWAEPALTQLLYQGLIQPEDYSKGFNPNTELTRYEMMKWMANGLMRSSDSFKQAYEDTKDTLLPTTEGVQGKISAEKVPYIAVVRGTDVVGGFEDGSIRPDATTTRAEVASILLRYMNTEGKDASTYQALNELREVGTTGTNLMTISNYKYRTGSAKISDIAKSTITLKNKSGILQLHRYIVVDATTSKPKGVYAQLFMPKMYAPGAYKTFADISFTSNLDRADLITFNSGVNSGLIAFNRVNIQAAEANGIPTIPTSSKQFIRKGQKNRFWISTALSKVNWLYSLKSDTEGILEIEN</sequence>
<feature type="chain" id="PRO_5047493034" evidence="1">
    <location>
        <begin position="23"/>
        <end position="415"/>
    </location>
</feature>
<evidence type="ECO:0000313" key="3">
    <source>
        <dbReference type="EMBL" id="MDO7905502.1"/>
    </source>
</evidence>
<feature type="domain" description="SLH" evidence="2">
    <location>
        <begin position="48"/>
        <end position="111"/>
    </location>
</feature>
<dbReference type="Proteomes" id="UP001240171">
    <property type="component" value="Unassembled WGS sequence"/>
</dbReference>
<name>A0ABT9CBZ9_9BACL</name>
<evidence type="ECO:0000259" key="2">
    <source>
        <dbReference type="PROSITE" id="PS51272"/>
    </source>
</evidence>
<evidence type="ECO:0000313" key="4">
    <source>
        <dbReference type="Proteomes" id="UP001240171"/>
    </source>
</evidence>
<proteinExistence type="predicted"/>
<reference evidence="3 4" key="1">
    <citation type="submission" date="2023-07" db="EMBL/GenBank/DDBJ databases">
        <title>Paenibacillus sp. JX-17 nov. isolated from soil.</title>
        <authorList>
            <person name="Wan Y."/>
            <person name="Liu B."/>
        </authorList>
    </citation>
    <scope>NUCLEOTIDE SEQUENCE [LARGE SCALE GENOMIC DNA]</scope>
    <source>
        <strain evidence="3 4">JX-17</strain>
    </source>
</reference>
<dbReference type="PANTHER" id="PTHR43308:SF5">
    <property type="entry name" value="S-LAYER PROTEIN _ PEPTIDOGLYCAN ENDO-BETA-N-ACETYLGLUCOSAMINIDASE"/>
    <property type="match status" value="1"/>
</dbReference>
<accession>A0ABT9CBZ9</accession>
<dbReference type="PANTHER" id="PTHR43308">
    <property type="entry name" value="OUTER MEMBRANE PROTEIN ALPHA-RELATED"/>
    <property type="match status" value="1"/>
</dbReference>
<dbReference type="PROSITE" id="PS51272">
    <property type="entry name" value="SLH"/>
    <property type="match status" value="3"/>
</dbReference>
<protein>
    <submittedName>
        <fullName evidence="3">S-layer homology domain-containing protein</fullName>
    </submittedName>
</protein>
<dbReference type="RefSeq" id="WP_305022665.1">
    <property type="nucleotide sequence ID" value="NZ_JAUQTB010000001.1"/>
</dbReference>
<gene>
    <name evidence="3" type="ORF">Q5741_03645</name>
</gene>